<proteinExistence type="predicted"/>
<comment type="caution">
    <text evidence="2">The sequence shown here is derived from an EMBL/GenBank/DDBJ whole genome shotgun (WGS) entry which is preliminary data.</text>
</comment>
<organism evidence="2">
    <name type="scientific">Hexamita inflata</name>
    <dbReference type="NCBI Taxonomy" id="28002"/>
    <lineage>
        <taxon>Eukaryota</taxon>
        <taxon>Metamonada</taxon>
        <taxon>Diplomonadida</taxon>
        <taxon>Hexamitidae</taxon>
        <taxon>Hexamitinae</taxon>
        <taxon>Hexamita</taxon>
    </lineage>
</organism>
<dbReference type="EMBL" id="CATOUU010001027">
    <property type="protein sequence ID" value="CAI9967612.1"/>
    <property type="molecule type" value="Genomic_DNA"/>
</dbReference>
<dbReference type="AlphaFoldDB" id="A0AA86R1W6"/>
<dbReference type="Proteomes" id="UP001642409">
    <property type="component" value="Unassembled WGS sequence"/>
</dbReference>
<name>A0AA86R1W6_9EUKA</name>
<dbReference type="EMBL" id="CAXDID020000518">
    <property type="protein sequence ID" value="CAL6099268.1"/>
    <property type="molecule type" value="Genomic_DNA"/>
</dbReference>
<sequence length="680" mass="78993">MDITEEFFKLADSFEVGEYVKDPAVSFDNALLMPELYTHELDVSQHMGACYQSSLKRIMDGVMSARDEQNDKVIIANVTKTLMTVLCGAKLQAVAYHEVFIRFLDELIIMVRKHRINLPFDGPTQQINPAFIKEFFTPVNKAVFLQTTAIIALFYYYNEIEEHWAHCDDLCFFDFQLQNYINKYVNLFLSRFNPTDSLILVKNKPQGDLLFDYGEFITTYLSQVFKSQEPELKPVLFMAKLVHFTHLITAVDQKQLIAALGSLDNVFMDYMVTLDGTQIQNDYFNQQVNIIRSSLFLGINDSQHTKFEDEMLFSQLNSTLQQSKKQVSQIQSQLRQIINDSPTAFFANATYPNQFNSDFFSTPLNTDQPFIVKHKQLIRDFFNHSKNRQYQVHNCNYDTEQPFFVRLAYLRFLSAQSEFMTKQFAYQFTSSVNFGLSGLLYKLTNVEKEFLVTELEQMCGIVIKTLTKSITTIEGKVQSVFKKGIQSIVKCKCENKAAGVQKCFELIKKFVAIEYLALNQIQAEMSSLVTTESEMKAQFNVLFQLSNQALNILQELYCGTTQPENLNGKFKTFKLHLVYIKLRTQFYQNMCAKLNHVQISESDLFQFSNKFKFLKQIDYTFTITENVQEIKETEAFGEKYEEVAKELEKEATAPSMLMCQSKYNRVRMVQLVKFWMKNVE</sequence>
<reference evidence="2" key="1">
    <citation type="submission" date="2023-06" db="EMBL/GenBank/DDBJ databases">
        <authorList>
            <person name="Kurt Z."/>
        </authorList>
    </citation>
    <scope>NUCLEOTIDE SEQUENCE</scope>
</reference>
<keyword evidence="1" id="KW-0175">Coiled coil</keyword>
<reference evidence="3 4" key="2">
    <citation type="submission" date="2024-07" db="EMBL/GenBank/DDBJ databases">
        <authorList>
            <person name="Akdeniz Z."/>
        </authorList>
    </citation>
    <scope>NUCLEOTIDE SEQUENCE [LARGE SCALE GENOMIC DNA]</scope>
</reference>
<gene>
    <name evidence="2" type="ORF">HINF_LOCUS55257</name>
    <name evidence="3" type="ORF">HINF_LOCUS69999</name>
</gene>
<protein>
    <submittedName>
        <fullName evidence="2">Uncharacterized protein</fullName>
    </submittedName>
</protein>
<feature type="coiled-coil region" evidence="1">
    <location>
        <begin position="313"/>
        <end position="340"/>
    </location>
</feature>
<keyword evidence="4" id="KW-1185">Reference proteome</keyword>
<evidence type="ECO:0000313" key="4">
    <source>
        <dbReference type="Proteomes" id="UP001642409"/>
    </source>
</evidence>
<accession>A0AA86R1W6</accession>
<evidence type="ECO:0000313" key="3">
    <source>
        <dbReference type="EMBL" id="CAL6099268.1"/>
    </source>
</evidence>
<evidence type="ECO:0000256" key="1">
    <source>
        <dbReference type="SAM" id="Coils"/>
    </source>
</evidence>
<evidence type="ECO:0000313" key="2">
    <source>
        <dbReference type="EMBL" id="CAI9967612.1"/>
    </source>
</evidence>